<evidence type="ECO:0000313" key="2">
    <source>
        <dbReference type="EMBL" id="RDJ06937.1"/>
    </source>
</evidence>
<dbReference type="Pfam" id="PF00196">
    <property type="entry name" value="GerE"/>
    <property type="match status" value="1"/>
</dbReference>
<feature type="domain" description="HTH luxR-type" evidence="1">
    <location>
        <begin position="189"/>
        <end position="254"/>
    </location>
</feature>
<dbReference type="AlphaFoldDB" id="A0A370KK00"/>
<dbReference type="PRINTS" id="PR00038">
    <property type="entry name" value="HTHLUXR"/>
</dbReference>
<accession>A0A370KK00</accession>
<dbReference type="SMART" id="SM00421">
    <property type="entry name" value="HTH_LUXR"/>
    <property type="match status" value="1"/>
</dbReference>
<dbReference type="SUPFAM" id="SSF52172">
    <property type="entry name" value="CheY-like"/>
    <property type="match status" value="1"/>
</dbReference>
<sequence length="265" mass="28442">MNYVHPEFENGRIALNGLGPAAALLAGADSGLSVAQEDKCLLIIDARTLERECLATTLMANGLGMAAVAAGSIADWRRRKENYRPVGAVLLNIAGRMANEAALSEEIATITAEVAPAPVVILADGDDLGQTLKILEYGARGFIPTSVGIEVCVEAIALAVAGGTFILAGHAFSSTAAASVEKREPEQRPKELTRIFTLRQAEVVQALRKGKANKIIAYELNLRESTVKVHIRNIMKKLKATNRTEVAYKLNDMFQNDGRWSTAAE</sequence>
<reference evidence="2 3" key="1">
    <citation type="submission" date="2017-03" db="EMBL/GenBank/DDBJ databases">
        <title>Genome analysis of Rhizobial strains effectives or ineffectives for nitrogen fixation isolated from bean seeds.</title>
        <authorList>
            <person name="Peralta H."/>
            <person name="Aguilar-Vera A."/>
            <person name="Mora Y."/>
            <person name="Vargas-Lagunas C."/>
            <person name="Girard L."/>
            <person name="Mora J."/>
        </authorList>
    </citation>
    <scope>NUCLEOTIDE SEQUENCE [LARGE SCALE GENOMIC DNA]</scope>
    <source>
        <strain evidence="2 3">CCGM3</strain>
    </source>
</reference>
<protein>
    <submittedName>
        <fullName evidence="2">Helix-turn-helix transcriptional regulator</fullName>
    </submittedName>
</protein>
<dbReference type="SUPFAM" id="SSF46894">
    <property type="entry name" value="C-terminal effector domain of the bipartite response regulators"/>
    <property type="match status" value="1"/>
</dbReference>
<dbReference type="InterPro" id="IPR051015">
    <property type="entry name" value="EvgA-like"/>
</dbReference>
<name>A0A370KK00_9HYPH</name>
<dbReference type="InterPro" id="IPR011006">
    <property type="entry name" value="CheY-like_superfamily"/>
</dbReference>
<dbReference type="RefSeq" id="WP_040675765.1">
    <property type="nucleotide sequence ID" value="NZ_KZ857265.1"/>
</dbReference>
<evidence type="ECO:0000313" key="3">
    <source>
        <dbReference type="Proteomes" id="UP000254939"/>
    </source>
</evidence>
<proteinExistence type="predicted"/>
<dbReference type="GO" id="GO:0003677">
    <property type="term" value="F:DNA binding"/>
    <property type="evidence" value="ECO:0007669"/>
    <property type="project" value="InterPro"/>
</dbReference>
<dbReference type="PANTHER" id="PTHR45566:SF1">
    <property type="entry name" value="HTH-TYPE TRANSCRIPTIONAL REGULATOR YHJB-RELATED"/>
    <property type="match status" value="1"/>
</dbReference>
<dbReference type="Gene3D" id="3.40.50.2300">
    <property type="match status" value="1"/>
</dbReference>
<dbReference type="GO" id="GO:0006355">
    <property type="term" value="P:regulation of DNA-templated transcription"/>
    <property type="evidence" value="ECO:0007669"/>
    <property type="project" value="InterPro"/>
</dbReference>
<dbReference type="OrthoDB" id="7272316at2"/>
<evidence type="ECO:0000259" key="1">
    <source>
        <dbReference type="PROSITE" id="PS50043"/>
    </source>
</evidence>
<dbReference type="EMBL" id="NAAC01000027">
    <property type="protein sequence ID" value="RDJ06937.1"/>
    <property type="molecule type" value="Genomic_DNA"/>
</dbReference>
<dbReference type="PROSITE" id="PS00622">
    <property type="entry name" value="HTH_LUXR_1"/>
    <property type="match status" value="1"/>
</dbReference>
<dbReference type="PROSITE" id="PS50043">
    <property type="entry name" value="HTH_LUXR_2"/>
    <property type="match status" value="1"/>
</dbReference>
<comment type="caution">
    <text evidence="2">The sequence shown here is derived from an EMBL/GenBank/DDBJ whole genome shotgun (WGS) entry which is preliminary data.</text>
</comment>
<dbReference type="InterPro" id="IPR000792">
    <property type="entry name" value="Tscrpt_reg_LuxR_C"/>
</dbReference>
<dbReference type="InterPro" id="IPR016032">
    <property type="entry name" value="Sig_transdc_resp-reg_C-effctor"/>
</dbReference>
<organism evidence="2 3">
    <name type="scientific">Rhizobium grahamii</name>
    <dbReference type="NCBI Taxonomy" id="1120045"/>
    <lineage>
        <taxon>Bacteria</taxon>
        <taxon>Pseudomonadati</taxon>
        <taxon>Pseudomonadota</taxon>
        <taxon>Alphaproteobacteria</taxon>
        <taxon>Hyphomicrobiales</taxon>
        <taxon>Rhizobiaceae</taxon>
        <taxon>Rhizobium/Agrobacterium group</taxon>
        <taxon>Rhizobium</taxon>
    </lineage>
</organism>
<dbReference type="Proteomes" id="UP000254939">
    <property type="component" value="Unassembled WGS sequence"/>
</dbReference>
<gene>
    <name evidence="2" type="ORF">B5K06_22255</name>
</gene>
<dbReference type="CDD" id="cd06170">
    <property type="entry name" value="LuxR_C_like"/>
    <property type="match status" value="1"/>
</dbReference>
<dbReference type="PANTHER" id="PTHR45566">
    <property type="entry name" value="HTH-TYPE TRANSCRIPTIONAL REGULATOR YHJB-RELATED"/>
    <property type="match status" value="1"/>
</dbReference>